<evidence type="ECO:0000256" key="1">
    <source>
        <dbReference type="SAM" id="MobiDB-lite"/>
    </source>
</evidence>
<evidence type="ECO:0000313" key="2">
    <source>
        <dbReference type="EMBL" id="MBO1863137.1"/>
    </source>
</evidence>
<feature type="region of interest" description="Disordered" evidence="1">
    <location>
        <begin position="110"/>
        <end position="146"/>
    </location>
</feature>
<evidence type="ECO:0000313" key="3">
    <source>
        <dbReference type="EMBL" id="UEM15946.1"/>
    </source>
</evidence>
<sequence>MSASFSEFEDDQPRREDYDQMAADGFSASDINDVWQHLCLLRTNKLVPTKPHVLRRLVEDVEAVPTAMNLGIAQGIYYRGLKLALASIDRRYGGNRVEDACLDRMILAQNDPPSPRPAMGVMHDNGPPRDPPKKETLLASASAARQSVSTSARQSLGLAYCKPAKIGANANRNGAYLTSK</sequence>
<dbReference type="AlphaFoldDB" id="A0A939RYQ9"/>
<dbReference type="EMBL" id="CP086136">
    <property type="protein sequence ID" value="UEM15946.1"/>
    <property type="molecule type" value="Genomic_DNA"/>
</dbReference>
<dbReference type="EMBL" id="JAGEMI010000001">
    <property type="protein sequence ID" value="MBO1863137.1"/>
    <property type="molecule type" value="Genomic_DNA"/>
</dbReference>
<gene>
    <name evidence="3" type="ORF">J4G43_018065</name>
    <name evidence="2" type="ORF">J4G43_20145</name>
</gene>
<feature type="compositionally biased region" description="Basic and acidic residues" evidence="1">
    <location>
        <begin position="126"/>
        <end position="136"/>
    </location>
</feature>
<organism evidence="2">
    <name type="scientific">Bradyrhizobium barranii subsp. barranii</name>
    <dbReference type="NCBI Taxonomy" id="2823807"/>
    <lineage>
        <taxon>Bacteria</taxon>
        <taxon>Pseudomonadati</taxon>
        <taxon>Pseudomonadota</taxon>
        <taxon>Alphaproteobacteria</taxon>
        <taxon>Hyphomicrobiales</taxon>
        <taxon>Nitrobacteraceae</taxon>
        <taxon>Bradyrhizobium</taxon>
        <taxon>Bradyrhizobium barranii</taxon>
    </lineage>
</organism>
<dbReference type="Proteomes" id="UP000664702">
    <property type="component" value="Chromosome"/>
</dbReference>
<dbReference type="KEGG" id="bban:J4G43_018065"/>
<evidence type="ECO:0000313" key="4">
    <source>
        <dbReference type="Proteomes" id="UP000664702"/>
    </source>
</evidence>
<accession>A0A939RYQ9</accession>
<name>A0A939RYQ9_9BRAD</name>
<dbReference type="RefSeq" id="WP_208085798.1">
    <property type="nucleotide sequence ID" value="NZ_CP086136.1"/>
</dbReference>
<reference evidence="2" key="1">
    <citation type="submission" date="2021-03" db="EMBL/GenBank/DDBJ databases">
        <title>Whole Genome Sequence of Bradyrhizobium sp. Strain 144S4.</title>
        <authorList>
            <person name="Bromfield E.S.P."/>
            <person name="Cloutier S."/>
        </authorList>
    </citation>
    <scope>NUCLEOTIDE SEQUENCE [LARGE SCALE GENOMIC DNA]</scope>
    <source>
        <strain evidence="2">144S4</strain>
    </source>
</reference>
<protein>
    <submittedName>
        <fullName evidence="2">Uncharacterized protein</fullName>
    </submittedName>
</protein>
<proteinExistence type="predicted"/>
<reference evidence="3 4" key="2">
    <citation type="journal article" date="2022" name="Int. J. Syst. Evol. Microbiol.">
        <title>Strains of Bradyrhizobium barranii sp. nov. associated with legumes native to Canada are symbionts of soybeans and belong to different subspecies (subsp. barranii subsp. nov. and subsp. apii subsp. nov.) and symbiovars (sv. glycinearum and sv. septentrionale).</title>
        <authorList>
            <person name="Bromfield E.S.P."/>
            <person name="Cloutier S."/>
            <person name="Wasai-Hara S."/>
            <person name="Minamisawa K."/>
        </authorList>
    </citation>
    <scope>NUCLEOTIDE SEQUENCE [LARGE SCALE GENOMIC DNA]</scope>
    <source>
        <strain evidence="3 4">144S4</strain>
    </source>
</reference>